<reference evidence="2" key="1">
    <citation type="submission" date="2022-05" db="EMBL/GenBank/DDBJ databases">
        <title>The Musa troglodytarum L. genome provides insights into the mechanism of non-climacteric behaviour and enrichment of carotenoids.</title>
        <authorList>
            <person name="Wang J."/>
        </authorList>
    </citation>
    <scope>NUCLEOTIDE SEQUENCE</scope>
    <source>
        <tissue evidence="2">Leaf</tissue>
    </source>
</reference>
<evidence type="ECO:0000256" key="1">
    <source>
        <dbReference type="SAM" id="MobiDB-lite"/>
    </source>
</evidence>
<sequence>MPETDGGDPPQRQDQAPPRSTARGVAGGEHHPWDFLIRFHSLIIKLVMYCLDSDKRLIRFITCEVYGTKTGSLLSKDHPLRKVPVSLLRLKRLGAAEKNDLMVGIGTGTRLGWFWFQFRTGACDGRASLKEFCGEGYVDSDKEIANVVVIIKELGWNAQDIPGGHSGIDTDLLAATKTATAAPVGFDWCVGPQKPLCSLFR</sequence>
<keyword evidence="3" id="KW-1185">Reference proteome</keyword>
<evidence type="ECO:0000313" key="3">
    <source>
        <dbReference type="Proteomes" id="UP001055439"/>
    </source>
</evidence>
<accession>A0A9E7G9I8</accession>
<gene>
    <name evidence="2" type="ORF">MUK42_06646</name>
</gene>
<organism evidence="2 3">
    <name type="scientific">Musa troglodytarum</name>
    <name type="common">fe'i banana</name>
    <dbReference type="NCBI Taxonomy" id="320322"/>
    <lineage>
        <taxon>Eukaryota</taxon>
        <taxon>Viridiplantae</taxon>
        <taxon>Streptophyta</taxon>
        <taxon>Embryophyta</taxon>
        <taxon>Tracheophyta</taxon>
        <taxon>Spermatophyta</taxon>
        <taxon>Magnoliopsida</taxon>
        <taxon>Liliopsida</taxon>
        <taxon>Zingiberales</taxon>
        <taxon>Musaceae</taxon>
        <taxon>Musa</taxon>
    </lineage>
</organism>
<dbReference type="EMBL" id="CP097508">
    <property type="protein sequence ID" value="URE09073.1"/>
    <property type="molecule type" value="Genomic_DNA"/>
</dbReference>
<feature type="compositionally biased region" description="Low complexity" evidence="1">
    <location>
        <begin position="7"/>
        <end position="19"/>
    </location>
</feature>
<evidence type="ECO:0000313" key="2">
    <source>
        <dbReference type="EMBL" id="URE09073.1"/>
    </source>
</evidence>
<protein>
    <submittedName>
        <fullName evidence="2">Bifunctional polymyxin resistance</fullName>
    </submittedName>
</protein>
<name>A0A9E7G9I8_9LILI</name>
<feature type="region of interest" description="Disordered" evidence="1">
    <location>
        <begin position="1"/>
        <end position="26"/>
    </location>
</feature>
<dbReference type="Proteomes" id="UP001055439">
    <property type="component" value="Chromosome 6"/>
</dbReference>
<dbReference type="AlphaFoldDB" id="A0A9E7G9I8"/>
<proteinExistence type="predicted"/>